<sequence length="275" mass="32764">MYKDLKKNFWWVNMKNQVVENVAKCLTCQRVKAEHQRPSGLLQPLAIPEWKWEKVTMDFVTDLPRTRSGHDSIWVIVDRLTKYAHFLPIRNTTSLQRLAQLYIREVVRLHGVPGWDSHLPLAEFAYNNSYQATIGMAPYEALYGRKCRSPERIRIAQSRQKSYADNRRRDLEFEVGDRVFLRLSPRRVLYDLEKVEKYNPDLTHIIKEEIPVIQEDLSYVEQPLRIIDHQIKELRGKRIPLVKVLWQKHNKPEDATWELEEDMIKNYPEIFQEGI</sequence>
<accession>A0ABR0XNS4</accession>
<dbReference type="Proteomes" id="UP001318860">
    <property type="component" value="Unassembled WGS sequence"/>
</dbReference>
<evidence type="ECO:0000313" key="2">
    <source>
        <dbReference type="EMBL" id="KAK6160734.1"/>
    </source>
</evidence>
<dbReference type="Pfam" id="PF17921">
    <property type="entry name" value="Integrase_H2C2"/>
    <property type="match status" value="1"/>
</dbReference>
<proteinExistence type="predicted"/>
<dbReference type="Gene3D" id="3.30.420.10">
    <property type="entry name" value="Ribonuclease H-like superfamily/Ribonuclease H"/>
    <property type="match status" value="2"/>
</dbReference>
<dbReference type="InterPro" id="IPR012337">
    <property type="entry name" value="RNaseH-like_sf"/>
</dbReference>
<dbReference type="InterPro" id="IPR041588">
    <property type="entry name" value="Integrase_H2C2"/>
</dbReference>
<dbReference type="PANTHER" id="PTHR45835:SF99">
    <property type="entry name" value="CHROMO DOMAIN-CONTAINING PROTEIN-RELATED"/>
    <property type="match status" value="1"/>
</dbReference>
<gene>
    <name evidence="2" type="ORF">DH2020_004115</name>
</gene>
<dbReference type="Gene3D" id="1.10.340.70">
    <property type="match status" value="1"/>
</dbReference>
<dbReference type="InterPro" id="IPR036397">
    <property type="entry name" value="RNaseH_sf"/>
</dbReference>
<dbReference type="EMBL" id="JABTTQ020000003">
    <property type="protein sequence ID" value="KAK6160734.1"/>
    <property type="molecule type" value="Genomic_DNA"/>
</dbReference>
<dbReference type="PANTHER" id="PTHR45835">
    <property type="entry name" value="YALI0A06105P"/>
    <property type="match status" value="1"/>
</dbReference>
<protein>
    <recommendedName>
        <fullName evidence="1">Integrase zinc-binding domain-containing protein</fullName>
    </recommendedName>
</protein>
<comment type="caution">
    <text evidence="2">The sequence shown here is derived from an EMBL/GenBank/DDBJ whole genome shotgun (WGS) entry which is preliminary data.</text>
</comment>
<keyword evidence="3" id="KW-1185">Reference proteome</keyword>
<evidence type="ECO:0000313" key="3">
    <source>
        <dbReference type="Proteomes" id="UP001318860"/>
    </source>
</evidence>
<dbReference type="SUPFAM" id="SSF53098">
    <property type="entry name" value="Ribonuclease H-like"/>
    <property type="match status" value="1"/>
</dbReference>
<reference evidence="2 3" key="1">
    <citation type="journal article" date="2021" name="Comput. Struct. Biotechnol. J.">
        <title>De novo genome assembly of the potent medicinal plant Rehmannia glutinosa using nanopore technology.</title>
        <authorList>
            <person name="Ma L."/>
            <person name="Dong C."/>
            <person name="Song C."/>
            <person name="Wang X."/>
            <person name="Zheng X."/>
            <person name="Niu Y."/>
            <person name="Chen S."/>
            <person name="Feng W."/>
        </authorList>
    </citation>
    <scope>NUCLEOTIDE SEQUENCE [LARGE SCALE GENOMIC DNA]</scope>
    <source>
        <strain evidence="2">DH-2019</strain>
    </source>
</reference>
<feature type="domain" description="Integrase zinc-binding" evidence="1">
    <location>
        <begin position="1"/>
        <end position="33"/>
    </location>
</feature>
<organism evidence="2 3">
    <name type="scientific">Rehmannia glutinosa</name>
    <name type="common">Chinese foxglove</name>
    <dbReference type="NCBI Taxonomy" id="99300"/>
    <lineage>
        <taxon>Eukaryota</taxon>
        <taxon>Viridiplantae</taxon>
        <taxon>Streptophyta</taxon>
        <taxon>Embryophyta</taxon>
        <taxon>Tracheophyta</taxon>
        <taxon>Spermatophyta</taxon>
        <taxon>Magnoliopsida</taxon>
        <taxon>eudicotyledons</taxon>
        <taxon>Gunneridae</taxon>
        <taxon>Pentapetalae</taxon>
        <taxon>asterids</taxon>
        <taxon>lamiids</taxon>
        <taxon>Lamiales</taxon>
        <taxon>Orobanchaceae</taxon>
        <taxon>Rehmannieae</taxon>
        <taxon>Rehmannia</taxon>
    </lineage>
</organism>
<evidence type="ECO:0000259" key="1">
    <source>
        <dbReference type="Pfam" id="PF17921"/>
    </source>
</evidence>
<name>A0ABR0XNS4_REHGL</name>